<dbReference type="EMBL" id="KN818282">
    <property type="protein sequence ID" value="KIL61626.1"/>
    <property type="molecule type" value="Genomic_DNA"/>
</dbReference>
<keyword evidence="3" id="KW-1185">Reference proteome</keyword>
<evidence type="ECO:0000313" key="1">
    <source>
        <dbReference type="EMBL" id="KIL61626.1"/>
    </source>
</evidence>
<dbReference type="AlphaFoldDB" id="A0A0C2WXR5"/>
<dbReference type="HOGENOM" id="CLU_3129609_0_0_1"/>
<organism evidence="1 3">
    <name type="scientific">Amanita muscaria (strain Koide BX008)</name>
    <dbReference type="NCBI Taxonomy" id="946122"/>
    <lineage>
        <taxon>Eukaryota</taxon>
        <taxon>Fungi</taxon>
        <taxon>Dikarya</taxon>
        <taxon>Basidiomycota</taxon>
        <taxon>Agaricomycotina</taxon>
        <taxon>Agaricomycetes</taxon>
        <taxon>Agaricomycetidae</taxon>
        <taxon>Agaricales</taxon>
        <taxon>Pluteineae</taxon>
        <taxon>Amanitaceae</taxon>
        <taxon>Amanita</taxon>
    </lineage>
</organism>
<proteinExistence type="predicted"/>
<accession>A0A0C2WXR5</accession>
<feature type="non-terminal residue" evidence="1">
    <location>
        <position position="1"/>
    </location>
</feature>
<feature type="non-terminal residue" evidence="1">
    <location>
        <position position="50"/>
    </location>
</feature>
<name>A0A0C2WXR5_AMAMK</name>
<dbReference type="Proteomes" id="UP000054549">
    <property type="component" value="Unassembled WGS sequence"/>
</dbReference>
<evidence type="ECO:0000313" key="2">
    <source>
        <dbReference type="EMBL" id="KIL62850.1"/>
    </source>
</evidence>
<evidence type="ECO:0000313" key="3">
    <source>
        <dbReference type="Proteomes" id="UP000054549"/>
    </source>
</evidence>
<dbReference type="EMBL" id="KN818266">
    <property type="protein sequence ID" value="KIL62850.1"/>
    <property type="molecule type" value="Genomic_DNA"/>
</dbReference>
<reference evidence="1 3" key="1">
    <citation type="submission" date="2014-04" db="EMBL/GenBank/DDBJ databases">
        <title>Evolutionary Origins and Diversification of the Mycorrhizal Mutualists.</title>
        <authorList>
            <consortium name="DOE Joint Genome Institute"/>
            <consortium name="Mycorrhizal Genomics Consortium"/>
            <person name="Kohler A."/>
            <person name="Kuo A."/>
            <person name="Nagy L.G."/>
            <person name="Floudas D."/>
            <person name="Copeland A."/>
            <person name="Barry K.W."/>
            <person name="Cichocki N."/>
            <person name="Veneault-Fourrey C."/>
            <person name="LaButti K."/>
            <person name="Lindquist E.A."/>
            <person name="Lipzen A."/>
            <person name="Lundell T."/>
            <person name="Morin E."/>
            <person name="Murat C."/>
            <person name="Riley R."/>
            <person name="Ohm R."/>
            <person name="Sun H."/>
            <person name="Tunlid A."/>
            <person name="Henrissat B."/>
            <person name="Grigoriev I.V."/>
            <person name="Hibbett D.S."/>
            <person name="Martin F."/>
        </authorList>
    </citation>
    <scope>NUCLEOTIDE SEQUENCE [LARGE SCALE GENOMIC DNA]</scope>
    <source>
        <strain evidence="1 3">Koide BX008</strain>
    </source>
</reference>
<protein>
    <submittedName>
        <fullName evidence="1">Uncharacterized protein</fullName>
    </submittedName>
</protein>
<sequence length="50" mass="5572">SADDLCSKTLFPLFRLLRQTSSVCRTLHRIPRPGIRTIGTGRYLSSPAVL</sequence>
<gene>
    <name evidence="2" type="ORF">M378DRAFT_165312</name>
    <name evidence="1" type="ORF">M378DRAFT_166761</name>
</gene>